<organism evidence="1">
    <name type="scientific">candidate division WWE3 bacterium</name>
    <dbReference type="NCBI Taxonomy" id="2053526"/>
    <lineage>
        <taxon>Bacteria</taxon>
        <taxon>Katanobacteria</taxon>
    </lineage>
</organism>
<proteinExistence type="predicted"/>
<sequence>MSRLDWGSPGFRQGLVELAFQHFEKENVRFVILAGGLVSYPHLKRQTGSNETLLFVWEEEFGGDYGEDDKKPSRKVKLEQARQILFERWAKEIAEMLPKLRNGSGHLVRIYIVTSPAPNYDGWIGREIARRLTVLRPDIRYWGEESVQLPLKYQNKIVWVLGPEKASWRSKYFSTAVDRLIEDEEKQTSQALPDLWIVGCTASSLQRPKGEKKRPYISVPALHRLKEVHTAENQVGILVVEFSPQGHFLVRNYNFKDYTARERECIPDPEGTPIQKGVVTELKRKGAMTIGMLEDALQMSRAEITAAIEALNGGSYAPAIRLDKDSQLYDFDSRWVETKLKYPMVTRDMCREDTLLNFGCLHAGSVFSEYRFFVHEVPKIMIRQGSKVLVGCGDLIEGLEHDLDKRGETMAGMNYTDMERLAAWMVCQVMLKTFKTRFAEALQAFKEKAPSRKQLRSLVEESLVTFLYREGNHDAWVLKRGIVPLAVFGPALISCLTKGVAEILKERGFKLPDLQSITEAKVCYGEVHKLPSGMGITLLHPFMARALTSSLRAQQMLDQAKTPVVVGANFHVAINVGQWDSSNFGQRVAQQVGSIVWKTEFEHGRLKTLDVGVGHLRIFSREGRILITESAFFSEGTSQETHKNEELLLRFMESLENGS</sequence>
<accession>A0A831YZ57</accession>
<dbReference type="EMBL" id="DSPJ01000010">
    <property type="protein sequence ID" value="HEX61610.1"/>
    <property type="molecule type" value="Genomic_DNA"/>
</dbReference>
<reference evidence="1" key="1">
    <citation type="journal article" date="2020" name="mSystems">
        <title>Genome- and Community-Level Interaction Insights into Carbon Utilization and Element Cycling Functions of Hydrothermarchaeota in Hydrothermal Sediment.</title>
        <authorList>
            <person name="Zhou Z."/>
            <person name="Liu Y."/>
            <person name="Xu W."/>
            <person name="Pan J."/>
            <person name="Luo Z.H."/>
            <person name="Li M."/>
        </authorList>
    </citation>
    <scope>NUCLEOTIDE SEQUENCE [LARGE SCALE GENOMIC DNA]</scope>
    <source>
        <strain evidence="1">SpSt-361</strain>
    </source>
</reference>
<name>A0A831YZ57_UNCKA</name>
<dbReference type="AlphaFoldDB" id="A0A831YZ57"/>
<evidence type="ECO:0000313" key="1">
    <source>
        <dbReference type="EMBL" id="HEX61610.1"/>
    </source>
</evidence>
<gene>
    <name evidence="1" type="ORF">ENR01_00420</name>
</gene>
<protein>
    <submittedName>
        <fullName evidence="1">Uncharacterized protein</fullName>
    </submittedName>
</protein>
<comment type="caution">
    <text evidence="1">The sequence shown here is derived from an EMBL/GenBank/DDBJ whole genome shotgun (WGS) entry which is preliminary data.</text>
</comment>